<dbReference type="GO" id="GO:0046464">
    <property type="term" value="P:acylglycerol catabolic process"/>
    <property type="evidence" value="ECO:0007669"/>
    <property type="project" value="TreeGrafter"/>
</dbReference>
<evidence type="ECO:0000313" key="2">
    <source>
        <dbReference type="EMBL" id="KAA2267203.1"/>
    </source>
</evidence>
<dbReference type="InterPro" id="IPR000639">
    <property type="entry name" value="Epox_hydrolase-like"/>
</dbReference>
<protein>
    <submittedName>
        <fullName evidence="2">Alpha/beta fold hydrolase</fullName>
    </submittedName>
</protein>
<evidence type="ECO:0000313" key="3">
    <source>
        <dbReference type="Proteomes" id="UP000323454"/>
    </source>
</evidence>
<dbReference type="InterPro" id="IPR029058">
    <property type="entry name" value="AB_hydrolase_fold"/>
</dbReference>
<dbReference type="SUPFAM" id="SSF53474">
    <property type="entry name" value="alpha/beta-Hydrolases"/>
    <property type="match status" value="1"/>
</dbReference>
<dbReference type="EMBL" id="VUOB01000001">
    <property type="protein sequence ID" value="KAA2267203.1"/>
    <property type="molecule type" value="Genomic_DNA"/>
</dbReference>
<dbReference type="PANTHER" id="PTHR43798">
    <property type="entry name" value="MONOACYLGLYCEROL LIPASE"/>
    <property type="match status" value="1"/>
</dbReference>
<dbReference type="OrthoDB" id="3210844at2"/>
<dbReference type="PRINTS" id="PR00412">
    <property type="entry name" value="EPOXHYDRLASE"/>
</dbReference>
<dbReference type="PANTHER" id="PTHR43798:SF33">
    <property type="entry name" value="HYDROLASE, PUTATIVE (AFU_ORTHOLOGUE AFUA_2G14860)-RELATED"/>
    <property type="match status" value="1"/>
</dbReference>
<evidence type="ECO:0000259" key="1">
    <source>
        <dbReference type="Pfam" id="PF00561"/>
    </source>
</evidence>
<sequence length="267" mass="29647">MVLAGLGPAGSHVIFHPFFSDLAGDFQVIYVDLHGRGRSDTPEDLGEITFAGDVADVAELIRQLDLGPVHVYGFSYGGLLGQALALDHADLVRSLVLANSLHSPEMWQRNHANINRELENQHPDVWDRIQELRREGAVSTDPRLREQFAAATALVRFYDPGNAAKLLSEPGARNLELYPLFVGADVDFIIGGQVAQIPDFRPRLKDIAAPVLVLAGRFDRALYPRLQREFAEYAPRITVRVLERSGSFSHVEEPEEVFAQVRAFLKG</sequence>
<dbReference type="AlphaFoldDB" id="A0A5B2XV72"/>
<reference evidence="2 3" key="1">
    <citation type="submission" date="2019-09" db="EMBL/GenBank/DDBJ databases">
        <title>Goodfellowia gen. nov., a new genus of the Pseudonocardineae related to Actinoalloteichus, containing Goodfellowia coeruleoviolacea gen. nov., comb. nov. gen. nov., comb. nov.</title>
        <authorList>
            <person name="Labeda D."/>
        </authorList>
    </citation>
    <scope>NUCLEOTIDE SEQUENCE [LARGE SCALE GENOMIC DNA]</scope>
    <source>
        <strain evidence="2 3">AN110305</strain>
    </source>
</reference>
<dbReference type="InterPro" id="IPR050266">
    <property type="entry name" value="AB_hydrolase_sf"/>
</dbReference>
<dbReference type="GO" id="GO:0047372">
    <property type="term" value="F:monoacylglycerol lipase activity"/>
    <property type="evidence" value="ECO:0007669"/>
    <property type="project" value="TreeGrafter"/>
</dbReference>
<dbReference type="InterPro" id="IPR000073">
    <property type="entry name" value="AB_hydrolase_1"/>
</dbReference>
<accession>A0A5B2XV72</accession>
<dbReference type="GO" id="GO:0016020">
    <property type="term" value="C:membrane"/>
    <property type="evidence" value="ECO:0007669"/>
    <property type="project" value="TreeGrafter"/>
</dbReference>
<comment type="caution">
    <text evidence="2">The sequence shown here is derived from an EMBL/GenBank/DDBJ whole genome shotgun (WGS) entry which is preliminary data.</text>
</comment>
<dbReference type="Gene3D" id="3.40.50.1820">
    <property type="entry name" value="alpha/beta hydrolase"/>
    <property type="match status" value="1"/>
</dbReference>
<dbReference type="Pfam" id="PF00561">
    <property type="entry name" value="Abhydrolase_1"/>
    <property type="match status" value="1"/>
</dbReference>
<proteinExistence type="predicted"/>
<keyword evidence="3" id="KW-1185">Reference proteome</keyword>
<dbReference type="Proteomes" id="UP000323454">
    <property type="component" value="Unassembled WGS sequence"/>
</dbReference>
<keyword evidence="2" id="KW-0378">Hydrolase</keyword>
<feature type="domain" description="AB hydrolase-1" evidence="1">
    <location>
        <begin position="9"/>
        <end position="138"/>
    </location>
</feature>
<reference evidence="2 3" key="2">
    <citation type="submission" date="2019-09" db="EMBL/GenBank/DDBJ databases">
        <authorList>
            <person name="Jin C."/>
        </authorList>
    </citation>
    <scope>NUCLEOTIDE SEQUENCE [LARGE SCALE GENOMIC DNA]</scope>
    <source>
        <strain evidence="2 3">AN110305</strain>
    </source>
</reference>
<dbReference type="PRINTS" id="PR00111">
    <property type="entry name" value="ABHYDROLASE"/>
</dbReference>
<name>A0A5B2XV72_9PSEU</name>
<gene>
    <name evidence="2" type="ORF">F0L68_00485</name>
</gene>
<organism evidence="2 3">
    <name type="scientific">Solihabitans fulvus</name>
    <dbReference type="NCBI Taxonomy" id="1892852"/>
    <lineage>
        <taxon>Bacteria</taxon>
        <taxon>Bacillati</taxon>
        <taxon>Actinomycetota</taxon>
        <taxon>Actinomycetes</taxon>
        <taxon>Pseudonocardiales</taxon>
        <taxon>Pseudonocardiaceae</taxon>
        <taxon>Solihabitans</taxon>
    </lineage>
</organism>